<evidence type="ECO:0000256" key="3">
    <source>
        <dbReference type="ARBA" id="ARBA00022692"/>
    </source>
</evidence>
<organism evidence="8 9">
    <name type="scientific">Bifidobacterium favimelis</name>
    <dbReference type="NCBI Taxonomy" id="3122979"/>
    <lineage>
        <taxon>Bacteria</taxon>
        <taxon>Bacillati</taxon>
        <taxon>Actinomycetota</taxon>
        <taxon>Actinomycetes</taxon>
        <taxon>Bifidobacteriales</taxon>
        <taxon>Bifidobacteriaceae</taxon>
        <taxon>Bifidobacterium</taxon>
    </lineage>
</organism>
<evidence type="ECO:0000256" key="6">
    <source>
        <dbReference type="SAM" id="Phobius"/>
    </source>
</evidence>
<evidence type="ECO:0000256" key="2">
    <source>
        <dbReference type="ARBA" id="ARBA00022475"/>
    </source>
</evidence>
<dbReference type="PANTHER" id="PTHR30572">
    <property type="entry name" value="MEMBRANE COMPONENT OF TRANSPORTER-RELATED"/>
    <property type="match status" value="1"/>
</dbReference>
<evidence type="ECO:0000313" key="8">
    <source>
        <dbReference type="EMBL" id="MEK0307139.1"/>
    </source>
</evidence>
<keyword evidence="9" id="KW-1185">Reference proteome</keyword>
<feature type="transmembrane region" description="Helical" evidence="6">
    <location>
        <begin position="331"/>
        <end position="352"/>
    </location>
</feature>
<dbReference type="InterPro" id="IPR050250">
    <property type="entry name" value="Macrolide_Exporter_MacB"/>
</dbReference>
<comment type="caution">
    <text evidence="8">The sequence shown here is derived from an EMBL/GenBank/DDBJ whole genome shotgun (WGS) entry which is preliminary data.</text>
</comment>
<feature type="transmembrane region" description="Helical" evidence="6">
    <location>
        <begin position="290"/>
        <end position="310"/>
    </location>
</feature>
<evidence type="ECO:0000313" key="9">
    <source>
        <dbReference type="Proteomes" id="UP001373159"/>
    </source>
</evidence>
<protein>
    <submittedName>
        <fullName evidence="8">FtsX-like permease family protein</fullName>
    </submittedName>
</protein>
<feature type="domain" description="ABC3 transporter permease C-terminal" evidence="7">
    <location>
        <begin position="291"/>
        <end position="402"/>
    </location>
</feature>
<dbReference type="Pfam" id="PF02687">
    <property type="entry name" value="FtsX"/>
    <property type="match status" value="1"/>
</dbReference>
<dbReference type="PANTHER" id="PTHR30572:SF9">
    <property type="entry name" value="ABC TRANSPORTER PERMEASE PROTEIN"/>
    <property type="match status" value="1"/>
</dbReference>
<dbReference type="InterPro" id="IPR003838">
    <property type="entry name" value="ABC3_permease_C"/>
</dbReference>
<keyword evidence="4 6" id="KW-1133">Transmembrane helix</keyword>
<comment type="subcellular location">
    <subcellularLocation>
        <location evidence="1">Cell membrane</location>
        <topology evidence="1">Multi-pass membrane protein</topology>
    </subcellularLocation>
</comment>
<keyword evidence="3 6" id="KW-0812">Transmembrane</keyword>
<gene>
    <name evidence="8" type="ORF">V8P97_06665</name>
</gene>
<reference evidence="8 9" key="1">
    <citation type="submission" date="2024-02" db="EMBL/GenBank/DDBJ databases">
        <title>Bifidobacterium honeyensis sp. nov., isolated from the comb honey.</title>
        <authorList>
            <person name="Liu W."/>
            <person name="Li Y."/>
        </authorList>
    </citation>
    <scope>NUCLEOTIDE SEQUENCE [LARGE SCALE GENOMIC DNA]</scope>
    <source>
        <strain evidence="8 9">IMAU50988</strain>
    </source>
</reference>
<sequence length="418" mass="44415">MFVLKNAWAAIGRHPWRNVLLVVTCIAASALSVSGATVIKADQDSKTTGYEVQPADAIITPKKGSGAKPQTWKQYNIYAQVAQSSGMQYSAYFYETSNVKTKGLHPASDESGSGNGVFSLVGVANREAENKGPHGSVKVVKGKDLDFTSSNPNMISMALISESTAQANKTKVGDSFKIVDPKDPKKTTELKVAGIYKDQASDAKAADAVYVNYQIFSSGGFDTASEPGAAGHELHVAFKLQSPAIYREFVKMLHNSGLEADKYDVTSPSLEAYARKMEPLHQAAGRVKTGLTVIWVVAGLTLALLLALTLSNRANEIGMGVTVGVHKARMGWQFSMETLMVTLPGLLVGLGLGAGLTKPVMRAIGALKASAQVPGWDLIGRVGLYGLAVCAVIALLAAIRVFAFRTSQLYANDLEETA</sequence>
<evidence type="ECO:0000256" key="4">
    <source>
        <dbReference type="ARBA" id="ARBA00022989"/>
    </source>
</evidence>
<accession>A0ABU8ZPJ5</accession>
<feature type="transmembrane region" description="Helical" evidence="6">
    <location>
        <begin position="382"/>
        <end position="403"/>
    </location>
</feature>
<keyword evidence="2" id="KW-1003">Cell membrane</keyword>
<proteinExistence type="predicted"/>
<dbReference type="EMBL" id="JBANBB010000002">
    <property type="protein sequence ID" value="MEK0307139.1"/>
    <property type="molecule type" value="Genomic_DNA"/>
</dbReference>
<name>A0ABU8ZPJ5_9BIFI</name>
<evidence type="ECO:0000259" key="7">
    <source>
        <dbReference type="Pfam" id="PF02687"/>
    </source>
</evidence>
<evidence type="ECO:0000256" key="5">
    <source>
        <dbReference type="ARBA" id="ARBA00023136"/>
    </source>
</evidence>
<evidence type="ECO:0000256" key="1">
    <source>
        <dbReference type="ARBA" id="ARBA00004651"/>
    </source>
</evidence>
<keyword evidence="5 6" id="KW-0472">Membrane</keyword>
<dbReference type="Proteomes" id="UP001373159">
    <property type="component" value="Unassembled WGS sequence"/>
</dbReference>
<dbReference type="RefSeq" id="WP_340469856.1">
    <property type="nucleotide sequence ID" value="NZ_JBANBB010000002.1"/>
</dbReference>